<dbReference type="NCBIfam" id="NF004388">
    <property type="entry name" value="PRK05749.1-4"/>
    <property type="match status" value="1"/>
</dbReference>
<dbReference type="RefSeq" id="WP_152660340.1">
    <property type="nucleotide sequence ID" value="NZ_CP036422.1"/>
</dbReference>
<comment type="function">
    <text evidence="12">Involved in lipopolysaccharide (LPS) biosynthesis. Catalyzes the transfer of 3-deoxy-D-manno-octulosonate (Kdo) residue(s) from CMP-Kdo to lipid IV(A), the tetraacyldisaccharide-1,4'-bisphosphate precursor of lipid A.</text>
</comment>
<evidence type="ECO:0000256" key="1">
    <source>
        <dbReference type="ARBA" id="ARBA00004388"/>
    </source>
</evidence>
<dbReference type="Proteomes" id="UP000326287">
    <property type="component" value="Chromosome"/>
</dbReference>
<evidence type="ECO:0000313" key="15">
    <source>
        <dbReference type="Proteomes" id="UP000326287"/>
    </source>
</evidence>
<dbReference type="UniPathway" id="UPA00958"/>
<dbReference type="InterPro" id="IPR038107">
    <property type="entry name" value="Glycos_transf_N_sf"/>
</dbReference>
<dbReference type="FunFam" id="3.40.50.11720:FF:000001">
    <property type="entry name" value="3-deoxy-D-manno-octulosonic acid transferase"/>
    <property type="match status" value="1"/>
</dbReference>
<sequence>MRYLYSAVFYLLLPFILLRMLLRSRHAPAYRLRLAERFGLIPARADLARPAIWVHAVSVGESLAAAPLIEHLLHEYPGHDVVVTTTTPTGSERVRSLFGERVFHVYSPWDMPGAVARFYARVQPGLLVIMETELWPNLLHHARRNNCPVVLANARLSARSARGYGRVAGLTRQMLLQLDLVACQSQTDGERFVALGLPAHALHLTGSIKFDIELGRDLRAEAGALRAALQRTPIILGSSTHPGEDEILLDALLAVRESHPGAMLLLVPRHPERFDSVYNLCNQRGYKAVRRSSGQLPGPDSDVYLGDTMGELRLLSGTASIAVIGGSFIEHGGQNVLEAAAWGVPVVSGPHMFNFSEITALLTAAGGMRQVPDGASLADCLCDLLAAPEALAAMGSAGEAVVAGNRGALGRLIEIVDRKVTDA</sequence>
<dbReference type="Gene3D" id="3.40.50.2000">
    <property type="entry name" value="Glycogen Phosphorylase B"/>
    <property type="match status" value="1"/>
</dbReference>
<keyword evidence="7" id="KW-0812">Transmembrane</keyword>
<comment type="pathway">
    <text evidence="2 12">Bacterial outer membrane biogenesis; LPS core biosynthesis.</text>
</comment>
<dbReference type="InterPro" id="IPR007507">
    <property type="entry name" value="Glycos_transf_N"/>
</dbReference>
<comment type="catalytic activity">
    <reaction evidence="9 12">
        <text>lipid IVA (E. coli) + CMP-3-deoxy-beta-D-manno-octulosonate = alpha-Kdo-(2-&gt;6)-lipid IVA (E. coli) + CMP + H(+)</text>
        <dbReference type="Rhea" id="RHEA:28066"/>
        <dbReference type="ChEBI" id="CHEBI:15378"/>
        <dbReference type="ChEBI" id="CHEBI:58603"/>
        <dbReference type="ChEBI" id="CHEBI:60364"/>
        <dbReference type="ChEBI" id="CHEBI:60377"/>
        <dbReference type="ChEBI" id="CHEBI:85987"/>
        <dbReference type="EC" id="2.4.99.12"/>
    </reaction>
</comment>
<dbReference type="GO" id="GO:0009245">
    <property type="term" value="P:lipid A biosynthetic process"/>
    <property type="evidence" value="ECO:0007669"/>
    <property type="project" value="TreeGrafter"/>
</dbReference>
<feature type="domain" description="3-deoxy-D-manno-octulosonic-acid transferase N-terminal" evidence="13">
    <location>
        <begin position="33"/>
        <end position="212"/>
    </location>
</feature>
<name>A0A5P9NES1_9GAMM</name>
<keyword evidence="7" id="KW-0735">Signal-anchor</keyword>
<evidence type="ECO:0000256" key="8">
    <source>
        <dbReference type="ARBA" id="ARBA00031445"/>
    </source>
</evidence>
<evidence type="ECO:0000256" key="4">
    <source>
        <dbReference type="ARBA" id="ARBA00012621"/>
    </source>
</evidence>
<dbReference type="KEGG" id="halc:EY643_00395"/>
<feature type="active site" description="Proton acceptor" evidence="10">
    <location>
        <position position="61"/>
    </location>
</feature>
<evidence type="ECO:0000256" key="7">
    <source>
        <dbReference type="ARBA" id="ARBA00022968"/>
    </source>
</evidence>
<dbReference type="GO" id="GO:0005886">
    <property type="term" value="C:plasma membrane"/>
    <property type="evidence" value="ECO:0007669"/>
    <property type="project" value="UniProtKB-SubCell"/>
</dbReference>
<evidence type="ECO:0000256" key="5">
    <source>
        <dbReference type="ARBA" id="ARBA00019077"/>
    </source>
</evidence>
<dbReference type="PANTHER" id="PTHR42755:SF1">
    <property type="entry name" value="3-DEOXY-D-MANNO-OCTULOSONIC ACID TRANSFERASE, MITOCHONDRIAL-RELATED"/>
    <property type="match status" value="1"/>
</dbReference>
<evidence type="ECO:0000256" key="11">
    <source>
        <dbReference type="PIRSR" id="PIRSR639901-2"/>
    </source>
</evidence>
<evidence type="ECO:0000313" key="14">
    <source>
        <dbReference type="EMBL" id="QFU74227.1"/>
    </source>
</evidence>
<dbReference type="FunFam" id="3.40.50.2000:FF:000032">
    <property type="entry name" value="3-deoxy-D-manno-octulosonic acid transferase"/>
    <property type="match status" value="1"/>
</dbReference>
<reference evidence="14 15" key="1">
    <citation type="submission" date="2019-02" db="EMBL/GenBank/DDBJ databases">
        <authorList>
            <person name="Li S.-H."/>
        </authorList>
    </citation>
    <scope>NUCLEOTIDE SEQUENCE [LARGE SCALE GENOMIC DNA]</scope>
    <source>
        <strain evidence="14 15">IMCC14385</strain>
    </source>
</reference>
<evidence type="ECO:0000259" key="13">
    <source>
        <dbReference type="Pfam" id="PF04413"/>
    </source>
</evidence>
<evidence type="ECO:0000256" key="9">
    <source>
        <dbReference type="ARBA" id="ARBA00049183"/>
    </source>
</evidence>
<evidence type="ECO:0000256" key="6">
    <source>
        <dbReference type="ARBA" id="ARBA00022679"/>
    </source>
</evidence>
<keyword evidence="12" id="KW-0472">Membrane</keyword>
<dbReference type="Pfam" id="PF04413">
    <property type="entry name" value="Glycos_transf_N"/>
    <property type="match status" value="1"/>
</dbReference>
<dbReference type="InterPro" id="IPR039901">
    <property type="entry name" value="Kdotransferase"/>
</dbReference>
<keyword evidence="6 12" id="KW-0808">Transferase</keyword>
<evidence type="ECO:0000256" key="12">
    <source>
        <dbReference type="RuleBase" id="RU365103"/>
    </source>
</evidence>
<gene>
    <name evidence="14" type="ORF">EY643_00395</name>
</gene>
<evidence type="ECO:0000256" key="10">
    <source>
        <dbReference type="PIRSR" id="PIRSR639901-1"/>
    </source>
</evidence>
<organism evidence="14 15">
    <name type="scientific">Halioglobus maricola</name>
    <dbReference type="NCBI Taxonomy" id="2601894"/>
    <lineage>
        <taxon>Bacteria</taxon>
        <taxon>Pseudomonadati</taxon>
        <taxon>Pseudomonadota</taxon>
        <taxon>Gammaproteobacteria</taxon>
        <taxon>Cellvibrionales</taxon>
        <taxon>Halieaceae</taxon>
        <taxon>Halioglobus</taxon>
    </lineage>
</organism>
<protein>
    <recommendedName>
        <fullName evidence="5 12">3-deoxy-D-manno-octulosonic acid transferase</fullName>
        <shortName evidence="12">Kdo transferase</shortName>
        <ecNumber evidence="4 12">2.4.99.12</ecNumber>
    </recommendedName>
    <alternativeName>
        <fullName evidence="8 12">Lipid IV(A) 3-deoxy-D-manno-octulosonic acid transferase</fullName>
    </alternativeName>
</protein>
<dbReference type="AlphaFoldDB" id="A0A5P9NES1"/>
<dbReference type="SUPFAM" id="SSF53756">
    <property type="entry name" value="UDP-Glycosyltransferase/glycogen phosphorylase"/>
    <property type="match status" value="1"/>
</dbReference>
<dbReference type="GO" id="GO:0043842">
    <property type="term" value="F:Kdo transferase activity"/>
    <property type="evidence" value="ECO:0007669"/>
    <property type="project" value="UniProtKB-EC"/>
</dbReference>
<dbReference type="Gene3D" id="3.40.50.11720">
    <property type="entry name" value="3-Deoxy-D-manno-octulosonic-acid transferase, N-terminal domain"/>
    <property type="match status" value="1"/>
</dbReference>
<keyword evidence="12" id="KW-0448">Lipopolysaccharide biosynthesis</keyword>
<comment type="similarity">
    <text evidence="3">Belongs to the glycosyltransferase group 1 family. Glycosyltransferase 30 subfamily.</text>
</comment>
<dbReference type="EC" id="2.4.99.12" evidence="4 12"/>
<dbReference type="PANTHER" id="PTHR42755">
    <property type="entry name" value="3-DEOXY-MANNO-OCTULOSONATE CYTIDYLYLTRANSFERASE"/>
    <property type="match status" value="1"/>
</dbReference>
<dbReference type="GO" id="GO:0009244">
    <property type="term" value="P:lipopolysaccharide core region biosynthetic process"/>
    <property type="evidence" value="ECO:0007669"/>
    <property type="project" value="UniProtKB-UniRule"/>
</dbReference>
<dbReference type="EMBL" id="CP036422">
    <property type="protein sequence ID" value="QFU74227.1"/>
    <property type="molecule type" value="Genomic_DNA"/>
</dbReference>
<evidence type="ECO:0000256" key="2">
    <source>
        <dbReference type="ARBA" id="ARBA00004713"/>
    </source>
</evidence>
<accession>A0A5P9NES1</accession>
<evidence type="ECO:0000256" key="3">
    <source>
        <dbReference type="ARBA" id="ARBA00006380"/>
    </source>
</evidence>
<comment type="subcellular location">
    <subcellularLocation>
        <location evidence="1">Cell inner membrane</location>
        <topology evidence="1">Single-pass membrane protein</topology>
        <orientation evidence="1">Cytoplasmic side</orientation>
    </subcellularLocation>
    <subcellularLocation>
        <location evidence="12">Cell membrane</location>
    </subcellularLocation>
</comment>
<keyword evidence="12" id="KW-1003">Cell membrane</keyword>
<feature type="site" description="Transition state stabilizer" evidence="11">
    <location>
        <position position="209"/>
    </location>
</feature>
<keyword evidence="15" id="KW-1185">Reference proteome</keyword>
<feature type="site" description="Transition state stabilizer" evidence="11">
    <location>
        <position position="131"/>
    </location>
</feature>
<proteinExistence type="inferred from homology"/>
<dbReference type="OrthoDB" id="9789797at2"/>